<evidence type="ECO:0000256" key="4">
    <source>
        <dbReference type="ARBA" id="ARBA00022737"/>
    </source>
</evidence>
<dbReference type="Proteomes" id="UP001231189">
    <property type="component" value="Unassembled WGS sequence"/>
</dbReference>
<dbReference type="GO" id="GO:0005509">
    <property type="term" value="F:calcium ion binding"/>
    <property type="evidence" value="ECO:0007669"/>
    <property type="project" value="InterPro"/>
</dbReference>
<dbReference type="InterPro" id="IPR011992">
    <property type="entry name" value="EF-hand-dom_pair"/>
</dbReference>
<dbReference type="PROSITE" id="PS50222">
    <property type="entry name" value="EF_HAND_2"/>
    <property type="match status" value="1"/>
</dbReference>
<gene>
    <name evidence="7" type="ORF">QYE76_020836</name>
</gene>
<dbReference type="PROSITE" id="PS00018">
    <property type="entry name" value="EF_HAND_1"/>
    <property type="match status" value="1"/>
</dbReference>
<evidence type="ECO:0000313" key="7">
    <source>
        <dbReference type="EMBL" id="KAK1615319.1"/>
    </source>
</evidence>
<keyword evidence="3" id="KW-0479">Metal-binding</keyword>
<proteinExistence type="inferred from homology"/>
<dbReference type="Gene3D" id="1.10.238.10">
    <property type="entry name" value="EF-hand"/>
    <property type="match status" value="1"/>
</dbReference>
<evidence type="ECO:0000313" key="8">
    <source>
        <dbReference type="Proteomes" id="UP001231189"/>
    </source>
</evidence>
<dbReference type="PANTHER" id="PTHR23048">
    <property type="entry name" value="MYOSIN LIGHT CHAIN 1, 3"/>
    <property type="match status" value="1"/>
</dbReference>
<keyword evidence="2" id="KW-0488">Methylation</keyword>
<organism evidence="7 8">
    <name type="scientific">Lolium multiflorum</name>
    <name type="common">Italian ryegrass</name>
    <name type="synonym">Lolium perenne subsp. multiflorum</name>
    <dbReference type="NCBI Taxonomy" id="4521"/>
    <lineage>
        <taxon>Eukaryota</taxon>
        <taxon>Viridiplantae</taxon>
        <taxon>Streptophyta</taxon>
        <taxon>Embryophyta</taxon>
        <taxon>Tracheophyta</taxon>
        <taxon>Spermatophyta</taxon>
        <taxon>Magnoliopsida</taxon>
        <taxon>Liliopsida</taxon>
        <taxon>Poales</taxon>
        <taxon>Poaceae</taxon>
        <taxon>BOP clade</taxon>
        <taxon>Pooideae</taxon>
        <taxon>Poodae</taxon>
        <taxon>Poeae</taxon>
        <taxon>Poeae Chloroplast Group 2 (Poeae type)</taxon>
        <taxon>Loliodinae</taxon>
        <taxon>Loliinae</taxon>
        <taxon>Lolium</taxon>
    </lineage>
</organism>
<dbReference type="Pfam" id="PF13499">
    <property type="entry name" value="EF-hand_7"/>
    <property type="match status" value="1"/>
</dbReference>
<evidence type="ECO:0000259" key="6">
    <source>
        <dbReference type="PROSITE" id="PS50222"/>
    </source>
</evidence>
<comment type="similarity">
    <text evidence="1">Belongs to the calmodulin family.</text>
</comment>
<evidence type="ECO:0000256" key="2">
    <source>
        <dbReference type="ARBA" id="ARBA00022481"/>
    </source>
</evidence>
<dbReference type="GO" id="GO:0016460">
    <property type="term" value="C:myosin II complex"/>
    <property type="evidence" value="ECO:0007669"/>
    <property type="project" value="TreeGrafter"/>
</dbReference>
<dbReference type="AlphaFoldDB" id="A0AAD8VQC7"/>
<evidence type="ECO:0000256" key="5">
    <source>
        <dbReference type="ARBA" id="ARBA00022837"/>
    </source>
</evidence>
<name>A0AAD8VQC7_LOLMU</name>
<accession>A0AAD8VQC7</accession>
<reference evidence="7" key="1">
    <citation type="submission" date="2023-07" db="EMBL/GenBank/DDBJ databases">
        <title>A chromosome-level genome assembly of Lolium multiflorum.</title>
        <authorList>
            <person name="Chen Y."/>
            <person name="Copetti D."/>
            <person name="Kolliker R."/>
            <person name="Studer B."/>
        </authorList>
    </citation>
    <scope>NUCLEOTIDE SEQUENCE</scope>
    <source>
        <strain evidence="7">02402/16</strain>
        <tissue evidence="7">Leaf</tissue>
    </source>
</reference>
<keyword evidence="4" id="KW-0677">Repeat</keyword>
<dbReference type="SUPFAM" id="SSF47473">
    <property type="entry name" value="EF-hand"/>
    <property type="match status" value="1"/>
</dbReference>
<protein>
    <recommendedName>
        <fullName evidence="6">EF-hand domain-containing protein</fullName>
    </recommendedName>
</protein>
<dbReference type="InterPro" id="IPR018247">
    <property type="entry name" value="EF_Hand_1_Ca_BS"/>
</dbReference>
<evidence type="ECO:0000256" key="3">
    <source>
        <dbReference type="ARBA" id="ARBA00022723"/>
    </source>
</evidence>
<dbReference type="PANTHER" id="PTHR23048:SF53">
    <property type="entry name" value="CALMODULIN"/>
    <property type="match status" value="1"/>
</dbReference>
<dbReference type="InterPro" id="IPR050230">
    <property type="entry name" value="CALM/Myosin/TropC-like"/>
</dbReference>
<keyword evidence="5" id="KW-0106">Calcium</keyword>
<evidence type="ECO:0000256" key="1">
    <source>
        <dbReference type="ARBA" id="ARBA00009763"/>
    </source>
</evidence>
<dbReference type="FunFam" id="1.10.238.10:FF:000100">
    <property type="entry name" value="Calmodulin 1"/>
    <property type="match status" value="1"/>
</dbReference>
<dbReference type="EMBL" id="JAUUTY010000006">
    <property type="protein sequence ID" value="KAK1615319.1"/>
    <property type="molecule type" value="Genomic_DNA"/>
</dbReference>
<keyword evidence="8" id="KW-1185">Reference proteome</keyword>
<dbReference type="InterPro" id="IPR002048">
    <property type="entry name" value="EF_hand_dom"/>
</dbReference>
<comment type="caution">
    <text evidence="7">The sequence shown here is derived from an EMBL/GenBank/DDBJ whole genome shotgun (WGS) entry which is preliminary data.</text>
</comment>
<dbReference type="CDD" id="cd00051">
    <property type="entry name" value="EFh"/>
    <property type="match status" value="1"/>
</dbReference>
<sequence>MASVDYAFSLADEDDLVDGAMWPAAWTAGQGDVASSPTSSWPLIKSAATAPTVRRVYLPLSLPLILGSKFQLIRCITTKELGTVMRSLGQNPTEPELQGMIDEVDADGNGTIDFPEFLNLQVCNLDVVTGLKGDKL</sequence>
<feature type="domain" description="EF-hand" evidence="6">
    <location>
        <begin position="92"/>
        <end position="127"/>
    </location>
</feature>